<protein>
    <submittedName>
        <fullName evidence="1">Uncharacterized protein</fullName>
    </submittedName>
</protein>
<keyword evidence="2" id="KW-1185">Reference proteome</keyword>
<evidence type="ECO:0000313" key="1">
    <source>
        <dbReference type="EMBL" id="KAG2549022.1"/>
    </source>
</evidence>
<evidence type="ECO:0000313" key="2">
    <source>
        <dbReference type="Proteomes" id="UP000823388"/>
    </source>
</evidence>
<sequence length="109" mass="12078">MRNMLCTVIDLSPAGEPSATTTPLPILLGVVSYQEAIRLHLPRPNVVKVLFLSNLLRQRCLQVRRRRLPASIQLIRRLLFDHICSSRSGTNSGYNIISPSVSSNGVVVD</sequence>
<gene>
    <name evidence="1" type="ORF">PVAP13_9KG290000</name>
</gene>
<name>A0A8T0NLP2_PANVG</name>
<comment type="caution">
    <text evidence="1">The sequence shown here is derived from an EMBL/GenBank/DDBJ whole genome shotgun (WGS) entry which is preliminary data.</text>
</comment>
<organism evidence="1 2">
    <name type="scientific">Panicum virgatum</name>
    <name type="common">Blackwell switchgrass</name>
    <dbReference type="NCBI Taxonomy" id="38727"/>
    <lineage>
        <taxon>Eukaryota</taxon>
        <taxon>Viridiplantae</taxon>
        <taxon>Streptophyta</taxon>
        <taxon>Embryophyta</taxon>
        <taxon>Tracheophyta</taxon>
        <taxon>Spermatophyta</taxon>
        <taxon>Magnoliopsida</taxon>
        <taxon>Liliopsida</taxon>
        <taxon>Poales</taxon>
        <taxon>Poaceae</taxon>
        <taxon>PACMAD clade</taxon>
        <taxon>Panicoideae</taxon>
        <taxon>Panicodae</taxon>
        <taxon>Paniceae</taxon>
        <taxon>Panicinae</taxon>
        <taxon>Panicum</taxon>
        <taxon>Panicum sect. Hiantes</taxon>
    </lineage>
</organism>
<accession>A0A8T0NLP2</accession>
<dbReference type="Proteomes" id="UP000823388">
    <property type="component" value="Chromosome 9K"/>
</dbReference>
<reference evidence="1" key="1">
    <citation type="submission" date="2020-05" db="EMBL/GenBank/DDBJ databases">
        <title>WGS assembly of Panicum virgatum.</title>
        <authorList>
            <person name="Lovell J.T."/>
            <person name="Jenkins J."/>
            <person name="Shu S."/>
            <person name="Juenger T.E."/>
            <person name="Schmutz J."/>
        </authorList>
    </citation>
    <scope>NUCLEOTIDE SEQUENCE</scope>
    <source>
        <strain evidence="1">AP13</strain>
    </source>
</reference>
<dbReference type="AlphaFoldDB" id="A0A8T0NLP2"/>
<dbReference type="EMBL" id="CM029053">
    <property type="protein sequence ID" value="KAG2549022.1"/>
    <property type="molecule type" value="Genomic_DNA"/>
</dbReference>
<proteinExistence type="predicted"/>